<organism evidence="2 3">
    <name type="scientific">Clostridium saudiense</name>
    <dbReference type="NCBI Taxonomy" id="1414720"/>
    <lineage>
        <taxon>Bacteria</taxon>
        <taxon>Bacillati</taxon>
        <taxon>Bacillota</taxon>
        <taxon>Clostridia</taxon>
        <taxon>Eubacteriales</taxon>
        <taxon>Clostridiaceae</taxon>
        <taxon>Clostridium</taxon>
    </lineage>
</organism>
<feature type="compositionally biased region" description="Basic residues" evidence="1">
    <location>
        <begin position="1"/>
        <end position="22"/>
    </location>
</feature>
<evidence type="ECO:0000313" key="2">
    <source>
        <dbReference type="EMBL" id="MBM6818999.1"/>
    </source>
</evidence>
<gene>
    <name evidence="2" type="ORF">H6A19_06540</name>
</gene>
<keyword evidence="3" id="KW-1185">Reference proteome</keyword>
<feature type="region of interest" description="Disordered" evidence="1">
    <location>
        <begin position="1"/>
        <end position="34"/>
    </location>
</feature>
<protein>
    <submittedName>
        <fullName evidence="2">Uncharacterized protein</fullName>
    </submittedName>
</protein>
<evidence type="ECO:0000313" key="3">
    <source>
        <dbReference type="Proteomes" id="UP000767334"/>
    </source>
</evidence>
<dbReference type="Proteomes" id="UP000767334">
    <property type="component" value="Unassembled WGS sequence"/>
</dbReference>
<dbReference type="EMBL" id="JACJLL010000029">
    <property type="protein sequence ID" value="MBM6818999.1"/>
    <property type="molecule type" value="Genomic_DNA"/>
</dbReference>
<sequence>MAKNKRKNKSYRFKNSYKRKNNSTKYTDYSNGNNSSIYNGEDFSEEDIESLLLLEIQLRVT</sequence>
<comment type="caution">
    <text evidence="2">The sequence shown here is derived from an EMBL/GenBank/DDBJ whole genome shotgun (WGS) entry which is preliminary data.</text>
</comment>
<proteinExistence type="predicted"/>
<accession>A0ABS2FF65</accession>
<dbReference type="RefSeq" id="WP_204572078.1">
    <property type="nucleotide sequence ID" value="NZ_JACJLL010000029.1"/>
</dbReference>
<name>A0ABS2FF65_9CLOT</name>
<reference evidence="2 3" key="1">
    <citation type="journal article" date="2021" name="Sci. Rep.">
        <title>The distribution of antibiotic resistance genes in chicken gut microbiota commensals.</title>
        <authorList>
            <person name="Juricova H."/>
            <person name="Matiasovicova J."/>
            <person name="Kubasova T."/>
            <person name="Cejkova D."/>
            <person name="Rychlik I."/>
        </authorList>
    </citation>
    <scope>NUCLEOTIDE SEQUENCE [LARGE SCALE GENOMIC DNA]</scope>
    <source>
        <strain evidence="2 3">An435</strain>
    </source>
</reference>
<evidence type="ECO:0000256" key="1">
    <source>
        <dbReference type="SAM" id="MobiDB-lite"/>
    </source>
</evidence>